<keyword evidence="1" id="KW-0472">Membrane</keyword>
<evidence type="ECO:0000313" key="3">
    <source>
        <dbReference type="EMBL" id="KFD67079.1"/>
    </source>
</evidence>
<gene>
    <name evidence="2" type="ORF">M513_07393</name>
    <name evidence="3" type="ORF">M514_07393</name>
</gene>
<protein>
    <submittedName>
        <fullName evidence="3">Uncharacterized protein</fullName>
    </submittedName>
</protein>
<proteinExistence type="predicted"/>
<dbReference type="Proteomes" id="UP000030764">
    <property type="component" value="Unassembled WGS sequence"/>
</dbReference>
<reference evidence="3 4" key="1">
    <citation type="journal article" date="2014" name="Nat. Genet.">
        <title>Genome and transcriptome of the porcine whipworm Trichuris suis.</title>
        <authorList>
            <person name="Jex A.R."/>
            <person name="Nejsum P."/>
            <person name="Schwarz E.M."/>
            <person name="Hu L."/>
            <person name="Young N.D."/>
            <person name="Hall R.S."/>
            <person name="Korhonen P.K."/>
            <person name="Liao S."/>
            <person name="Thamsborg S."/>
            <person name="Xia J."/>
            <person name="Xu P."/>
            <person name="Wang S."/>
            <person name="Scheerlinck J.P."/>
            <person name="Hofmann A."/>
            <person name="Sternberg P.W."/>
            <person name="Wang J."/>
            <person name="Gasser R.B."/>
        </authorList>
    </citation>
    <scope>NUCLEOTIDE SEQUENCE [LARGE SCALE GENOMIC DNA]</scope>
    <source>
        <strain evidence="3">DCEP-RM93F</strain>
        <strain evidence="2">DCEP-RM93M</strain>
    </source>
</reference>
<accession>A0A085NC83</accession>
<feature type="transmembrane region" description="Helical" evidence="1">
    <location>
        <begin position="21"/>
        <end position="39"/>
    </location>
</feature>
<keyword evidence="1" id="KW-0812">Transmembrane</keyword>
<organism evidence="3">
    <name type="scientific">Trichuris suis</name>
    <name type="common">pig whipworm</name>
    <dbReference type="NCBI Taxonomy" id="68888"/>
    <lineage>
        <taxon>Eukaryota</taxon>
        <taxon>Metazoa</taxon>
        <taxon>Ecdysozoa</taxon>
        <taxon>Nematoda</taxon>
        <taxon>Enoplea</taxon>
        <taxon>Dorylaimia</taxon>
        <taxon>Trichinellida</taxon>
        <taxon>Trichuridae</taxon>
        <taxon>Trichuris</taxon>
    </lineage>
</organism>
<dbReference type="Proteomes" id="UP000030758">
    <property type="component" value="Unassembled WGS sequence"/>
</dbReference>
<evidence type="ECO:0000313" key="2">
    <source>
        <dbReference type="EMBL" id="KFD51697.1"/>
    </source>
</evidence>
<dbReference type="EMBL" id="KL367518">
    <property type="protein sequence ID" value="KFD67079.1"/>
    <property type="molecule type" value="Genomic_DNA"/>
</dbReference>
<keyword evidence="1" id="KW-1133">Transmembrane helix</keyword>
<evidence type="ECO:0000256" key="1">
    <source>
        <dbReference type="SAM" id="Phobius"/>
    </source>
</evidence>
<sequence>MATVDKKGNVTRLLIGRMDKVTPMLSALMKLVYIAVLTFPKQRNHFFEMTIQTRDVFLTDRYSKVEPMAARKMRRRWQAAFRPTFVFMTADVSYAAQYKNRRT</sequence>
<keyword evidence="4" id="KW-1185">Reference proteome</keyword>
<name>A0A085NC83_9BILA</name>
<evidence type="ECO:0000313" key="4">
    <source>
        <dbReference type="Proteomes" id="UP000030764"/>
    </source>
</evidence>
<dbReference type="EMBL" id="KL363236">
    <property type="protein sequence ID" value="KFD51697.1"/>
    <property type="molecule type" value="Genomic_DNA"/>
</dbReference>
<dbReference type="AlphaFoldDB" id="A0A085NC83"/>